<feature type="region of interest" description="Disordered" evidence="1">
    <location>
        <begin position="38"/>
        <end position="77"/>
    </location>
</feature>
<dbReference type="Proteomes" id="UP000839746">
    <property type="component" value="Unassembled WGS sequence"/>
</dbReference>
<accession>A0A5Y2S8G3</accession>
<evidence type="ECO:0000313" key="2">
    <source>
        <dbReference type="EMBL" id="ECF6053851.1"/>
    </source>
</evidence>
<reference evidence="2" key="1">
    <citation type="submission" date="2019-07" db="EMBL/GenBank/DDBJ databases">
        <authorList>
            <person name="Ashton P.M."/>
            <person name="Dallman T."/>
            <person name="Nair S."/>
            <person name="De Pinna E."/>
            <person name="Peters T."/>
            <person name="Grant K."/>
        </authorList>
    </citation>
    <scope>NUCLEOTIDE SEQUENCE [LARGE SCALE GENOMIC DNA]</scope>
    <source>
        <strain evidence="2">107213</strain>
    </source>
</reference>
<dbReference type="AlphaFoldDB" id="A0A5Y2S8G3"/>
<feature type="compositionally biased region" description="Basic and acidic residues" evidence="1">
    <location>
        <begin position="39"/>
        <end position="54"/>
    </location>
</feature>
<evidence type="ECO:0000256" key="1">
    <source>
        <dbReference type="SAM" id="MobiDB-lite"/>
    </source>
</evidence>
<organism evidence="2">
    <name type="scientific">Salmonella enterica subsp. salamae</name>
    <dbReference type="NCBI Taxonomy" id="59202"/>
    <lineage>
        <taxon>Bacteria</taxon>
        <taxon>Pseudomonadati</taxon>
        <taxon>Pseudomonadota</taxon>
        <taxon>Gammaproteobacteria</taxon>
        <taxon>Enterobacterales</taxon>
        <taxon>Enterobacteriaceae</taxon>
        <taxon>Salmonella</taxon>
    </lineage>
</organism>
<sequence length="77" mass="7904">MSGAAPAPCSAGLWASRAGAAAPAGTPAAPAAFSLPARGTDRCHSARPACDRPARSLSSQRRHGRQRAPLRYILLPD</sequence>
<name>A0A5Y2S8G3_SALER</name>
<proteinExistence type="predicted"/>
<protein>
    <submittedName>
        <fullName evidence="2">Uncharacterized protein</fullName>
    </submittedName>
</protein>
<gene>
    <name evidence="2" type="ORF">FNN84_22015</name>
</gene>
<dbReference type="EMBL" id="AAILSQ010000033">
    <property type="protein sequence ID" value="ECF6053851.1"/>
    <property type="molecule type" value="Genomic_DNA"/>
</dbReference>
<comment type="caution">
    <text evidence="2">The sequence shown here is derived from an EMBL/GenBank/DDBJ whole genome shotgun (WGS) entry which is preliminary data.</text>
</comment>